<evidence type="ECO:0008006" key="3">
    <source>
        <dbReference type="Google" id="ProtNLM"/>
    </source>
</evidence>
<dbReference type="SUPFAM" id="SSF52540">
    <property type="entry name" value="P-loop containing nucleoside triphosphate hydrolases"/>
    <property type="match status" value="1"/>
</dbReference>
<reference evidence="1 2" key="1">
    <citation type="submission" date="2016-10" db="EMBL/GenBank/DDBJ databases">
        <authorList>
            <person name="de Groot N.N."/>
        </authorList>
    </citation>
    <scope>NUCLEOTIDE SEQUENCE [LARGE SCALE GENOMIC DNA]</scope>
    <source>
        <strain evidence="1 2">DSM 44993</strain>
    </source>
</reference>
<dbReference type="EMBL" id="FOEF01000013">
    <property type="protein sequence ID" value="SEP49429.1"/>
    <property type="molecule type" value="Genomic_DNA"/>
</dbReference>
<evidence type="ECO:0000313" key="2">
    <source>
        <dbReference type="Proteomes" id="UP000198582"/>
    </source>
</evidence>
<protein>
    <recommendedName>
        <fullName evidence="3">NB-ARC domain-containing protein</fullName>
    </recommendedName>
</protein>
<gene>
    <name evidence="1" type="ORF">SAMN04489732_11348</name>
</gene>
<dbReference type="RefSeq" id="WP_091621362.1">
    <property type="nucleotide sequence ID" value="NZ_FOEF01000013.1"/>
</dbReference>
<dbReference type="STRING" id="394193.SAMN04489732_11348"/>
<dbReference type="Gene3D" id="1.25.40.10">
    <property type="entry name" value="Tetratricopeptide repeat domain"/>
    <property type="match status" value="1"/>
</dbReference>
<keyword evidence="2" id="KW-1185">Reference proteome</keyword>
<dbReference type="Proteomes" id="UP000198582">
    <property type="component" value="Unassembled WGS sequence"/>
</dbReference>
<dbReference type="PANTHER" id="PTHR47691:SF3">
    <property type="entry name" value="HTH-TYPE TRANSCRIPTIONAL REGULATOR RV0890C-RELATED"/>
    <property type="match status" value="1"/>
</dbReference>
<dbReference type="SUPFAM" id="SSF48452">
    <property type="entry name" value="TPR-like"/>
    <property type="match status" value="1"/>
</dbReference>
<dbReference type="InterPro" id="IPR027417">
    <property type="entry name" value="P-loop_NTPase"/>
</dbReference>
<dbReference type="Gene3D" id="3.40.50.300">
    <property type="entry name" value="P-loop containing nucleotide triphosphate hydrolases"/>
    <property type="match status" value="1"/>
</dbReference>
<accession>A0A1H8YBA6</accession>
<sequence>MAGDTLQAELVKQSVALAFTVGGKVAEYLWAKVTRRFGDDPVALEKAVQRLLEKNPEAVRELRDLIDAELSNDRAKPQIPVSSPHFVDRVATWQQLRGATGTAVLSGPPGIGKTALAQHFAQHAATSYPDGALLLDLADFRDGPGMPLGRNRIKTAVLARLGVELIGASDEVLAAQYMTVLAPMRLLLVFDNAEGVEDLHGLVPSAPMSLVLALTAGPVDDFVFDFARQVPLGQLEPGSDRQLLEALCGIDVVQRDPQGAQDLLAHCDRFPAVLVAAAHLVRRRAGLVASPLRAVAEELRDGGSLGKVSQGFDEVFAGLPAESAELCRLLTVFPGPSFTLEAATAIAGRPEVLSGLADLRAQVLVTVDQDDRLRLGNQARQAVRRTGETSGIDDAFVRLVNFYRDWAVQADVEPRLWLYERDLPPDAAKAVFPGRPVDWLAAELPALRALARPAFERGLHVQLTQICGALEIVALNRGFHRELLEIEEQGALSAEAMQDHALLARIRSQRARLFSLMGEFDRAVPEFAHAEAALANVADPGSAVNRQLRASVSEFHGLFHREQGQFDESAQWFGAALEISRGLGEVGRRGRGLHARMLANVLLLRGGSEIRSLLAEADECVPPDRHRDRAQVRLVEAKLLISEGRPQQAVDRLHEAWRLANAAGSNQYDLEIAETLGDAEWRSTRPDTARQHWLGVWQRYSAAGHPAQARLYGKLLYGLR</sequence>
<evidence type="ECO:0000313" key="1">
    <source>
        <dbReference type="EMBL" id="SEP49429.1"/>
    </source>
</evidence>
<dbReference type="AlphaFoldDB" id="A0A1H8YBA6"/>
<name>A0A1H8YBA6_9PSEU</name>
<dbReference type="InterPro" id="IPR011990">
    <property type="entry name" value="TPR-like_helical_dom_sf"/>
</dbReference>
<organism evidence="1 2">
    <name type="scientific">Amycolatopsis saalfeldensis</name>
    <dbReference type="NCBI Taxonomy" id="394193"/>
    <lineage>
        <taxon>Bacteria</taxon>
        <taxon>Bacillati</taxon>
        <taxon>Actinomycetota</taxon>
        <taxon>Actinomycetes</taxon>
        <taxon>Pseudonocardiales</taxon>
        <taxon>Pseudonocardiaceae</taxon>
        <taxon>Amycolatopsis</taxon>
    </lineage>
</organism>
<dbReference type="PANTHER" id="PTHR47691">
    <property type="entry name" value="REGULATOR-RELATED"/>
    <property type="match status" value="1"/>
</dbReference>
<dbReference type="OrthoDB" id="8550139at2"/>
<proteinExistence type="predicted"/>